<evidence type="ECO:0000259" key="17">
    <source>
        <dbReference type="Pfam" id="PF16854"/>
    </source>
</evidence>
<keyword evidence="7" id="KW-0967">Endosome</keyword>
<proteinExistence type="inferred from homology"/>
<comment type="similarity">
    <text evidence="4">Belongs to the VPS53 family.</text>
</comment>
<dbReference type="InterPro" id="IPR007234">
    <property type="entry name" value="Vps53_N"/>
</dbReference>
<feature type="compositionally biased region" description="Basic and acidic residues" evidence="15">
    <location>
        <begin position="424"/>
        <end position="437"/>
    </location>
</feature>
<reference evidence="18 19" key="1">
    <citation type="journal article" date="2011" name="Nature">
        <title>Genome sequencing reveals insights into physiology and longevity of the naked mole rat.</title>
        <authorList>
            <person name="Kim E.B."/>
            <person name="Fang X."/>
            <person name="Fushan A.A."/>
            <person name="Huang Z."/>
            <person name="Lobanov A.V."/>
            <person name="Han L."/>
            <person name="Marino S.M."/>
            <person name="Sun X."/>
            <person name="Turanov A.A."/>
            <person name="Yang P."/>
            <person name="Yim S.H."/>
            <person name="Zhao X."/>
            <person name="Kasaikina M.V."/>
            <person name="Stoletzki N."/>
            <person name="Peng C."/>
            <person name="Polak P."/>
            <person name="Xiong Z."/>
            <person name="Kiezun A."/>
            <person name="Zhu Y."/>
            <person name="Chen Y."/>
            <person name="Kryukov G.V."/>
            <person name="Zhang Q."/>
            <person name="Peshkin L."/>
            <person name="Yang L."/>
            <person name="Bronson R.T."/>
            <person name="Buffenstein R."/>
            <person name="Wang B."/>
            <person name="Han C."/>
            <person name="Li Q."/>
            <person name="Chen L."/>
            <person name="Zhao W."/>
            <person name="Sunyaev S.R."/>
            <person name="Park T.J."/>
            <person name="Zhang G."/>
            <person name="Wang J."/>
            <person name="Gladyshev V.N."/>
        </authorList>
    </citation>
    <scope>NUCLEOTIDE SEQUENCE [LARGE SCALE GENOMIC DNA]</scope>
</reference>
<feature type="domain" description="Vps53 N-terminal" evidence="16">
    <location>
        <begin position="67"/>
        <end position="477"/>
    </location>
</feature>
<organism evidence="18 19">
    <name type="scientific">Heterocephalus glaber</name>
    <name type="common">Naked mole rat</name>
    <dbReference type="NCBI Taxonomy" id="10181"/>
    <lineage>
        <taxon>Eukaryota</taxon>
        <taxon>Metazoa</taxon>
        <taxon>Chordata</taxon>
        <taxon>Craniata</taxon>
        <taxon>Vertebrata</taxon>
        <taxon>Euteleostomi</taxon>
        <taxon>Mammalia</taxon>
        <taxon>Eutheria</taxon>
        <taxon>Euarchontoglires</taxon>
        <taxon>Glires</taxon>
        <taxon>Rodentia</taxon>
        <taxon>Hystricomorpha</taxon>
        <taxon>Bathyergidae</taxon>
        <taxon>Heterocephalus</taxon>
    </lineage>
</organism>
<dbReference type="Pfam" id="PF04100">
    <property type="entry name" value="Vps53_N"/>
    <property type="match status" value="1"/>
</dbReference>
<dbReference type="GO" id="GO:0000938">
    <property type="term" value="C:GARP complex"/>
    <property type="evidence" value="ECO:0007669"/>
    <property type="project" value="InterPro"/>
</dbReference>
<dbReference type="AlphaFoldDB" id="G5BVK7"/>
<evidence type="ECO:0000256" key="15">
    <source>
        <dbReference type="SAM" id="MobiDB-lite"/>
    </source>
</evidence>
<feature type="region of interest" description="Disordered" evidence="15">
    <location>
        <begin position="820"/>
        <end position="849"/>
    </location>
</feature>
<evidence type="ECO:0000313" key="19">
    <source>
        <dbReference type="Proteomes" id="UP000006813"/>
    </source>
</evidence>
<sequence length="858" mass="97474">MEEEELEFVEELEAVLQLTPEVQLAIEQVFPSQDPLDRADFNAVEYINTLFPTEQVFPSQDPLDRADFNAVEYINTLFPTEQSLANIDEVVNKIRLKIRRLDDNIRTVVRGQTNVGQDGRQALEEAQKAIQQLFGKIKDIKDKADKSEQMVKEITRDIKQLDHAKRHLTTSITTLNHLHMLAGGVDSLEAMTRRRQYGEVANLLQGVMNVLEHFHKYIGIPQIRQLSERVKAAQSELGQQILADFEEAFPSQGTKRPGGPSNVLRDACLVANILDPRIKQEIIKKFIKQHLSEYLVLFQENQDVAWLDKIDRRYAWVKRQLVDYEEKYGRMFPREWYMTERIAVEFCHVTRAELAKIMRARAKEIEVKLLLFAIQRTTNFEGFLAKRFSGCTLTDGTLKKLESPPPSTNPFLEDEPTPEMEELAMEKGELDQPKKPKAPDNPFHGIVSKCFEPHLYVYIESQDKNLGELIDRFVADFKAQGLPKPNTDEGSALLPSCADLFVYYKKCMVQCSQLSTGEPMIALTTIFQKYLREYAWKILSGNLPKTTTSSGGLTISSLLKEKEGSEVAKFTIEELCLICSILSTAEYCLATTQQLEEKLKEKVDVSLTERINLTGEMDTFSTVISSSIQLLVQDLDAACDPALTAMNKMQWQNVEHVGDQSPYVTSVILHIKQNVPIIHDSLASTRKYFTQFCIKFANSFIPKFITHLFKCKPISMVGAEQLLLDTHSLKMVLLDLPSIGSQVVRKAPASYTKIVVKGMTRAEMILKVVMAPHEPLVVFVDNYIKLLTDCNTETFQKILDMKGLKRSEQSSMLELLRQRLPTPPSGAEGSSSLSLMAPTPEQESSRIRKLEKLIKKRL</sequence>
<feature type="compositionally biased region" description="Acidic residues" evidence="15">
    <location>
        <begin position="412"/>
        <end position="423"/>
    </location>
</feature>
<dbReference type="GO" id="GO:0015031">
    <property type="term" value="P:protein transport"/>
    <property type="evidence" value="ECO:0007669"/>
    <property type="project" value="UniProtKB-KW"/>
</dbReference>
<dbReference type="PANTHER" id="PTHR12820">
    <property type="entry name" value="VACUOLAR SORTING PROTEIN 53"/>
    <property type="match status" value="1"/>
</dbReference>
<evidence type="ECO:0000259" key="16">
    <source>
        <dbReference type="Pfam" id="PF04100"/>
    </source>
</evidence>
<dbReference type="STRING" id="10181.G5BVK7"/>
<evidence type="ECO:0000256" key="7">
    <source>
        <dbReference type="ARBA" id="ARBA00022753"/>
    </source>
</evidence>
<evidence type="ECO:0000256" key="4">
    <source>
        <dbReference type="ARBA" id="ARBA00008628"/>
    </source>
</evidence>
<protein>
    <recommendedName>
        <fullName evidence="5">Vacuolar protein sorting-associated protein 53 homolog</fullName>
    </recommendedName>
</protein>
<evidence type="ECO:0000256" key="6">
    <source>
        <dbReference type="ARBA" id="ARBA00022448"/>
    </source>
</evidence>
<dbReference type="PANTHER" id="PTHR12820:SF0">
    <property type="entry name" value="VACUOLAR PROTEIN SORTING-ASSOCIATED PROTEIN 53 HOMOLOG"/>
    <property type="match status" value="1"/>
</dbReference>
<evidence type="ECO:0000256" key="2">
    <source>
        <dbReference type="ARBA" id="ARBA00004172"/>
    </source>
</evidence>
<evidence type="ECO:0000313" key="18">
    <source>
        <dbReference type="EMBL" id="EHB13360.1"/>
    </source>
</evidence>
<gene>
    <name evidence="18" type="ORF">GW7_08226</name>
</gene>
<dbReference type="GO" id="GO:0005829">
    <property type="term" value="C:cytosol"/>
    <property type="evidence" value="ECO:0007669"/>
    <property type="project" value="GOC"/>
</dbReference>
<evidence type="ECO:0000256" key="3">
    <source>
        <dbReference type="ARBA" id="ARBA00004481"/>
    </source>
</evidence>
<feature type="coiled-coil region" evidence="14">
    <location>
        <begin position="123"/>
        <end position="164"/>
    </location>
</feature>
<dbReference type="Gene3D" id="1.10.287.950">
    <property type="entry name" value="Methyl-accepting chemotaxis protein"/>
    <property type="match status" value="1"/>
</dbReference>
<evidence type="ECO:0000256" key="1">
    <source>
        <dbReference type="ARBA" id="ARBA00004150"/>
    </source>
</evidence>
<keyword evidence="8" id="KW-0653">Protein transport</keyword>
<dbReference type="Pfam" id="PF16854">
    <property type="entry name" value="VPS53_C"/>
    <property type="match status" value="1"/>
</dbReference>
<dbReference type="InParanoid" id="G5BVK7"/>
<name>G5BVK7_HETGA</name>
<keyword evidence="9" id="KW-0333">Golgi apparatus</keyword>
<feature type="domain" description="Vps53 C-terminal" evidence="17">
    <location>
        <begin position="720"/>
        <end position="804"/>
    </location>
</feature>
<comment type="subunit">
    <text evidence="13">Component of the Golgi-associated retrograde protein (GARP) complex, also called VFT (VPS fifty-three) complex, composed of VPS51, VPS52, VPS53 and VPS54. Component of the endosome-associated retrograde protein (EARP) complex, composed of VPS51, VPS52, VPS53 and VPS50/Syndetin. EIPR1 interacts with both EARP and GARP complexes and mediates the recruitment of the GARP complex to the trans-Golgi network. Interacts with VPS50 in an EIPR1-independent manner.</text>
</comment>
<dbReference type="Proteomes" id="UP000006813">
    <property type="component" value="Unassembled WGS sequence"/>
</dbReference>
<accession>G5BVK7</accession>
<keyword evidence="10 14" id="KW-0175">Coiled coil</keyword>
<evidence type="ECO:0000256" key="13">
    <source>
        <dbReference type="ARBA" id="ARBA00063964"/>
    </source>
</evidence>
<evidence type="ECO:0000256" key="10">
    <source>
        <dbReference type="ARBA" id="ARBA00023054"/>
    </source>
</evidence>
<evidence type="ECO:0000256" key="8">
    <source>
        <dbReference type="ARBA" id="ARBA00022927"/>
    </source>
</evidence>
<comment type="function">
    <text evidence="12">Acts as a component of the GARP complex that is involved in retrograde transport from early and late endosomes to the trans-Golgi network (TGN). The GARP complex is required for the maintenance of the cycling of mannose 6-phosphate receptors between the TGN and endosomes, this cycling is necessary for proper lysosomal sorting of acid hydrolases such as CTSD. Acts as a component of the EARP complex that is involved in endocytic recycling. The EARP complex associates with Rab4-positive endosomes and promotes recycling of internalized transferrin receptor (TFRC) to the plasma membrane.</text>
</comment>
<dbReference type="eggNOG" id="KOG2180">
    <property type="taxonomic scope" value="Eukaryota"/>
</dbReference>
<dbReference type="GO" id="GO:0055037">
    <property type="term" value="C:recycling endosome"/>
    <property type="evidence" value="ECO:0007669"/>
    <property type="project" value="UniProtKB-SubCell"/>
</dbReference>
<keyword evidence="6" id="KW-0813">Transport</keyword>
<dbReference type="FunFam" id="1.10.357.110:FF:000001">
    <property type="entry name" value="vacuolar protein sorting-associated protein 53 homolog"/>
    <property type="match status" value="1"/>
</dbReference>
<dbReference type="GO" id="GO:0007041">
    <property type="term" value="P:lysosomal transport"/>
    <property type="evidence" value="ECO:0007669"/>
    <property type="project" value="UniProtKB-ARBA"/>
</dbReference>
<evidence type="ECO:0000256" key="9">
    <source>
        <dbReference type="ARBA" id="ARBA00023034"/>
    </source>
</evidence>
<keyword evidence="11" id="KW-0472">Membrane</keyword>
<dbReference type="GO" id="GO:0010008">
    <property type="term" value="C:endosome membrane"/>
    <property type="evidence" value="ECO:0007669"/>
    <property type="project" value="UniProtKB-SubCell"/>
</dbReference>
<dbReference type="Gene3D" id="1.10.357.110">
    <property type="entry name" value="Vacuolar protein sorting-associated protein 53, C-terminus"/>
    <property type="match status" value="1"/>
</dbReference>
<evidence type="ECO:0000256" key="11">
    <source>
        <dbReference type="ARBA" id="ARBA00023136"/>
    </source>
</evidence>
<evidence type="ECO:0000256" key="5">
    <source>
        <dbReference type="ARBA" id="ARBA00014103"/>
    </source>
</evidence>
<dbReference type="InterPro" id="IPR031745">
    <property type="entry name" value="Vps53_C"/>
</dbReference>
<dbReference type="InterPro" id="IPR039766">
    <property type="entry name" value="Vps53"/>
</dbReference>
<evidence type="ECO:0000256" key="14">
    <source>
        <dbReference type="SAM" id="Coils"/>
    </source>
</evidence>
<dbReference type="GO" id="GO:0042147">
    <property type="term" value="P:retrograde transport, endosome to Golgi"/>
    <property type="evidence" value="ECO:0007669"/>
    <property type="project" value="InterPro"/>
</dbReference>
<dbReference type="InterPro" id="IPR038260">
    <property type="entry name" value="Vps53_C_sf"/>
</dbReference>
<feature type="region of interest" description="Disordered" evidence="15">
    <location>
        <begin position="399"/>
        <end position="437"/>
    </location>
</feature>
<comment type="subcellular location">
    <subcellularLocation>
        <location evidence="3">Endosome membrane</location>
        <topology evidence="3">Peripheral membrane protein</topology>
    </subcellularLocation>
    <subcellularLocation>
        <location evidence="1">Golgi apparatus</location>
        <location evidence="1">trans-Golgi network membrane</location>
        <topology evidence="1">Peripheral membrane protein</topology>
    </subcellularLocation>
    <subcellularLocation>
        <location evidence="2">Recycling endosome</location>
    </subcellularLocation>
</comment>
<evidence type="ECO:0000256" key="12">
    <source>
        <dbReference type="ARBA" id="ARBA00056304"/>
    </source>
</evidence>
<dbReference type="FunCoup" id="G5BVK7">
    <property type="interactions" value="3605"/>
</dbReference>
<dbReference type="EMBL" id="JH172092">
    <property type="protein sequence ID" value="EHB13360.1"/>
    <property type="molecule type" value="Genomic_DNA"/>
</dbReference>